<dbReference type="InterPro" id="IPR001670">
    <property type="entry name" value="ADH_Fe/GldA"/>
</dbReference>
<dbReference type="Pfam" id="PF00465">
    <property type="entry name" value="Fe-ADH"/>
    <property type="match status" value="1"/>
</dbReference>
<dbReference type="PANTHER" id="PTHR43616:SF3">
    <property type="entry name" value="HYDROXYCARBOXYLATE DEHYDROGENASE A"/>
    <property type="match status" value="1"/>
</dbReference>
<reference evidence="6 7" key="1">
    <citation type="submission" date="2017-06" db="EMBL/GenBank/DDBJ databases">
        <authorList>
            <person name="Kim H.J."/>
            <person name="Triplett B.A."/>
        </authorList>
    </citation>
    <scope>NUCLEOTIDE SEQUENCE [LARGE SCALE GENOMIC DNA]</scope>
    <source>
        <strain evidence="6 7">SCA</strain>
    </source>
</reference>
<protein>
    <submittedName>
        <fullName evidence="6">Glycerol dehydrogenase</fullName>
    </submittedName>
</protein>
<feature type="binding site" evidence="4">
    <location>
        <position position="130"/>
    </location>
    <ligand>
        <name>NAD(+)</name>
        <dbReference type="ChEBI" id="CHEBI:57540"/>
    </ligand>
</feature>
<dbReference type="Proteomes" id="UP000198304">
    <property type="component" value="Unassembled WGS sequence"/>
</dbReference>
<feature type="binding site" evidence="3">
    <location>
        <position position="171"/>
    </location>
    <ligand>
        <name>glycerol</name>
        <dbReference type="ChEBI" id="CHEBI:17754"/>
    </ligand>
</feature>
<evidence type="ECO:0000256" key="3">
    <source>
        <dbReference type="PIRSR" id="PIRSR000112-1"/>
    </source>
</evidence>
<feature type="domain" description="Alcohol dehydrogenase iron-type/glycerol dehydrogenase GldA" evidence="5">
    <location>
        <begin position="8"/>
        <end position="143"/>
    </location>
</feature>
<evidence type="ECO:0000313" key="7">
    <source>
        <dbReference type="Proteomes" id="UP000198304"/>
    </source>
</evidence>
<keyword evidence="4" id="KW-0520">NAD</keyword>
<keyword evidence="3" id="KW-0862">Zinc</keyword>
<evidence type="ECO:0000256" key="1">
    <source>
        <dbReference type="ARBA" id="ARBA00022723"/>
    </source>
</evidence>
<dbReference type="EMBL" id="FZOJ01000004">
    <property type="protein sequence ID" value="SNS11520.1"/>
    <property type="molecule type" value="Genomic_DNA"/>
</dbReference>
<evidence type="ECO:0000259" key="5">
    <source>
        <dbReference type="Pfam" id="PF00465"/>
    </source>
</evidence>
<keyword evidence="1 3" id="KW-0479">Metal-binding</keyword>
<dbReference type="PANTHER" id="PTHR43616">
    <property type="entry name" value="GLYCEROL DEHYDROGENASE"/>
    <property type="match status" value="1"/>
</dbReference>
<keyword evidence="2" id="KW-0560">Oxidoreductase</keyword>
<keyword evidence="7" id="KW-1185">Reference proteome</keyword>
<dbReference type="OrthoDB" id="5198708at2"/>
<accession>A0A239BUD5</accession>
<dbReference type="AlphaFoldDB" id="A0A239BUD5"/>
<evidence type="ECO:0000256" key="2">
    <source>
        <dbReference type="ARBA" id="ARBA00023002"/>
    </source>
</evidence>
<gene>
    <name evidence="6" type="ORF">SAMN05446037_1004144</name>
</gene>
<proteinExistence type="predicted"/>
<dbReference type="GO" id="GO:0016614">
    <property type="term" value="F:oxidoreductase activity, acting on CH-OH group of donors"/>
    <property type="evidence" value="ECO:0007669"/>
    <property type="project" value="InterPro"/>
</dbReference>
<dbReference type="PIRSF" id="PIRSF000112">
    <property type="entry name" value="Glycerol_dehydrogenase"/>
    <property type="match status" value="1"/>
</dbReference>
<dbReference type="SUPFAM" id="SSF56796">
    <property type="entry name" value="Dehydroquinate synthase-like"/>
    <property type="match status" value="1"/>
</dbReference>
<feature type="binding site" evidence="4">
    <location>
        <begin position="93"/>
        <end position="97"/>
    </location>
    <ligand>
        <name>NAD(+)</name>
        <dbReference type="ChEBI" id="CHEBI:57540"/>
    </ligand>
</feature>
<dbReference type="GO" id="GO:0046872">
    <property type="term" value="F:metal ion binding"/>
    <property type="evidence" value="ECO:0007669"/>
    <property type="project" value="UniProtKB-KW"/>
</dbReference>
<feature type="binding site" evidence="4">
    <location>
        <position position="124"/>
    </location>
    <ligand>
        <name>NAD(+)</name>
        <dbReference type="ChEBI" id="CHEBI:57540"/>
    </ligand>
</feature>
<organism evidence="6 7">
    <name type="scientific">Anaerovirgula multivorans</name>
    <dbReference type="NCBI Taxonomy" id="312168"/>
    <lineage>
        <taxon>Bacteria</taxon>
        <taxon>Bacillati</taxon>
        <taxon>Bacillota</taxon>
        <taxon>Clostridia</taxon>
        <taxon>Peptostreptococcales</taxon>
        <taxon>Natronincolaceae</taxon>
        <taxon>Anaerovirgula</taxon>
    </lineage>
</organism>
<feature type="binding site" evidence="4">
    <location>
        <begin position="115"/>
        <end position="118"/>
    </location>
    <ligand>
        <name>NAD(+)</name>
        <dbReference type="ChEBI" id="CHEBI:57540"/>
    </ligand>
</feature>
<feature type="binding site" evidence="3">
    <location>
        <position position="254"/>
    </location>
    <ligand>
        <name>glycerol</name>
        <dbReference type="ChEBI" id="CHEBI:17754"/>
    </ligand>
</feature>
<sequence length="358" mass="39421">MLTVKLPQYTIGENILMELGSIATKYGKRVLIVGGKQALAITKATIEKSLKEKGISMIDCLWYGGECSYKNIEIICEQIKANDVDLIIGVGGGKALDTAKASAAKMEIPVITVPTIASTCAATTSLSIIYTDQGDYETIYLYEETPPAHIFISIDILAEAPIKYLWAGIGDTISKYYEVDIASRGARLSHSEAMGKKLSVLCAEPLISYGAKALEDNQQAIVSFELQEVVLNIIITTGIVSMLVGENYVSACAHGLFYGLTILEEIEKYHLHGEVVAYGVLVLLMLDEQHKEVEGLMSFYRKVELPTSLKDMNIENNKEILDGVLDKAVSTEDHQKMPYEVSKDMFYQAIQKVEILNK</sequence>
<feature type="binding site" evidence="4">
    <location>
        <position position="126"/>
    </location>
    <ligand>
        <name>NAD(+)</name>
        <dbReference type="ChEBI" id="CHEBI:57540"/>
    </ligand>
</feature>
<dbReference type="Gene3D" id="3.40.50.1970">
    <property type="match status" value="1"/>
</dbReference>
<feature type="binding site" evidence="3">
    <location>
        <position position="272"/>
    </location>
    <ligand>
        <name>glycerol</name>
        <dbReference type="ChEBI" id="CHEBI:17754"/>
    </ligand>
</feature>
<name>A0A239BUD5_9FIRM</name>
<dbReference type="CDD" id="cd08171">
    <property type="entry name" value="GlyDH-like"/>
    <property type="match status" value="1"/>
</dbReference>
<evidence type="ECO:0000256" key="4">
    <source>
        <dbReference type="PIRSR" id="PIRSR000112-3"/>
    </source>
</evidence>
<dbReference type="RefSeq" id="WP_089281924.1">
    <property type="nucleotide sequence ID" value="NZ_FZOJ01000004.1"/>
</dbReference>
<dbReference type="Gene3D" id="1.20.1090.10">
    <property type="entry name" value="Dehydroquinate synthase-like - alpha domain"/>
    <property type="match status" value="1"/>
</dbReference>
<dbReference type="InterPro" id="IPR016205">
    <property type="entry name" value="Glycerol_DH"/>
</dbReference>
<evidence type="ECO:0000313" key="6">
    <source>
        <dbReference type="EMBL" id="SNS11520.1"/>
    </source>
</evidence>
<comment type="cofactor">
    <cofactor evidence="3">
        <name>Zn(2+)</name>
        <dbReference type="ChEBI" id="CHEBI:29105"/>
    </cofactor>
    <text evidence="3">Binds 1 zinc ion per subunit.</text>
</comment>